<evidence type="ECO:0008006" key="7">
    <source>
        <dbReference type="Google" id="ProtNLM"/>
    </source>
</evidence>
<dbReference type="GO" id="GO:0016020">
    <property type="term" value="C:membrane"/>
    <property type="evidence" value="ECO:0007669"/>
    <property type="project" value="UniProtKB-SubCell"/>
</dbReference>
<feature type="non-terminal residue" evidence="6">
    <location>
        <position position="1"/>
    </location>
</feature>
<evidence type="ECO:0000256" key="2">
    <source>
        <dbReference type="ARBA" id="ARBA00008854"/>
    </source>
</evidence>
<evidence type="ECO:0000256" key="5">
    <source>
        <dbReference type="ARBA" id="ARBA00023136"/>
    </source>
</evidence>
<keyword evidence="3" id="KW-0812">Transmembrane</keyword>
<evidence type="ECO:0000256" key="1">
    <source>
        <dbReference type="ARBA" id="ARBA00004167"/>
    </source>
</evidence>
<protein>
    <recommendedName>
        <fullName evidence="7">LemA family protein</fullName>
    </recommendedName>
</protein>
<gene>
    <name evidence="6" type="ORF">S01H1_43607</name>
</gene>
<proteinExistence type="inferred from homology"/>
<evidence type="ECO:0000313" key="6">
    <source>
        <dbReference type="EMBL" id="GAG01072.1"/>
    </source>
</evidence>
<comment type="similarity">
    <text evidence="2">Belongs to the LemA family.</text>
</comment>
<dbReference type="PANTHER" id="PTHR34478:SF2">
    <property type="entry name" value="MEMBRANE PROTEIN"/>
    <property type="match status" value="1"/>
</dbReference>
<dbReference type="EMBL" id="BARS01027782">
    <property type="protein sequence ID" value="GAG01072.1"/>
    <property type="molecule type" value="Genomic_DNA"/>
</dbReference>
<dbReference type="PANTHER" id="PTHR34478">
    <property type="entry name" value="PROTEIN LEMA"/>
    <property type="match status" value="1"/>
</dbReference>
<dbReference type="Pfam" id="PF04011">
    <property type="entry name" value="LemA"/>
    <property type="match status" value="1"/>
</dbReference>
<accession>X0UP74</accession>
<reference evidence="6" key="1">
    <citation type="journal article" date="2014" name="Front. Microbiol.">
        <title>High frequency of phylogenetically diverse reductive dehalogenase-homologous genes in deep subseafloor sedimentary metagenomes.</title>
        <authorList>
            <person name="Kawai M."/>
            <person name="Futagami T."/>
            <person name="Toyoda A."/>
            <person name="Takaki Y."/>
            <person name="Nishi S."/>
            <person name="Hori S."/>
            <person name="Arai W."/>
            <person name="Tsubouchi T."/>
            <person name="Morono Y."/>
            <person name="Uchiyama I."/>
            <person name="Ito T."/>
            <person name="Fujiyama A."/>
            <person name="Inagaki F."/>
            <person name="Takami H."/>
        </authorList>
    </citation>
    <scope>NUCLEOTIDE SEQUENCE</scope>
    <source>
        <strain evidence="6">Expedition CK06-06</strain>
    </source>
</reference>
<dbReference type="AlphaFoldDB" id="X0UP74"/>
<dbReference type="InterPro" id="IPR023353">
    <property type="entry name" value="LemA-like_dom_sf"/>
</dbReference>
<keyword evidence="5" id="KW-0472">Membrane</keyword>
<name>X0UP74_9ZZZZ</name>
<keyword evidence="4" id="KW-1133">Transmembrane helix</keyword>
<dbReference type="SUPFAM" id="SSF140478">
    <property type="entry name" value="LemA-like"/>
    <property type="match status" value="1"/>
</dbReference>
<comment type="subcellular location">
    <subcellularLocation>
        <location evidence="1">Membrane</location>
        <topology evidence="1">Single-pass membrane protein</topology>
    </subcellularLocation>
</comment>
<sequence>IDVQLKRRHNLIPSLVETVKGYAGHEKGVLEDVTRLRDFRGDDRTAEKADRENALTDGLKRLFAVAEAYPDLKANRSFLDLQSQLSDIEDQLQMARRYYNGTVRNFNILVESFPSNWVARLWGFRREDFFQIVTTSEREAPKVEM</sequence>
<dbReference type="InterPro" id="IPR007156">
    <property type="entry name" value="MamQ_LemA"/>
</dbReference>
<comment type="caution">
    <text evidence="6">The sequence shown here is derived from an EMBL/GenBank/DDBJ whole genome shotgun (WGS) entry which is preliminary data.</text>
</comment>
<organism evidence="6">
    <name type="scientific">marine sediment metagenome</name>
    <dbReference type="NCBI Taxonomy" id="412755"/>
    <lineage>
        <taxon>unclassified sequences</taxon>
        <taxon>metagenomes</taxon>
        <taxon>ecological metagenomes</taxon>
    </lineage>
</organism>
<dbReference type="Gene3D" id="1.20.1440.20">
    <property type="entry name" value="LemA-like domain"/>
    <property type="match status" value="1"/>
</dbReference>
<evidence type="ECO:0000256" key="3">
    <source>
        <dbReference type="ARBA" id="ARBA00022692"/>
    </source>
</evidence>
<evidence type="ECO:0000256" key="4">
    <source>
        <dbReference type="ARBA" id="ARBA00022989"/>
    </source>
</evidence>